<reference evidence="2" key="2">
    <citation type="journal article" date="2021" name="PeerJ">
        <title>Extensive microbial diversity within the chicken gut microbiome revealed by metagenomics and culture.</title>
        <authorList>
            <person name="Gilroy R."/>
            <person name="Ravi A."/>
            <person name="Getino M."/>
            <person name="Pursley I."/>
            <person name="Horton D.L."/>
            <person name="Alikhan N.F."/>
            <person name="Baker D."/>
            <person name="Gharbi K."/>
            <person name="Hall N."/>
            <person name="Watson M."/>
            <person name="Adriaenssens E.M."/>
            <person name="Foster-Nyarko E."/>
            <person name="Jarju S."/>
            <person name="Secka A."/>
            <person name="Antonio M."/>
            <person name="Oren A."/>
            <person name="Chaudhuri R.R."/>
            <person name="La Ragione R."/>
            <person name="Hildebrand F."/>
            <person name="Pallen M.J."/>
        </authorList>
    </citation>
    <scope>NUCLEOTIDE SEQUENCE</scope>
    <source>
        <strain evidence="2">2889</strain>
    </source>
</reference>
<evidence type="ECO:0000259" key="1">
    <source>
        <dbReference type="Pfam" id="PF13470"/>
    </source>
</evidence>
<comment type="caution">
    <text evidence="2">The sequence shown here is derived from an EMBL/GenBank/DDBJ whole genome shotgun (WGS) entry which is preliminary data.</text>
</comment>
<proteinExistence type="predicted"/>
<dbReference type="InterPro" id="IPR002716">
    <property type="entry name" value="PIN_dom"/>
</dbReference>
<dbReference type="Gene3D" id="3.40.50.1010">
    <property type="entry name" value="5'-nuclease"/>
    <property type="match status" value="1"/>
</dbReference>
<dbReference type="InterPro" id="IPR029060">
    <property type="entry name" value="PIN-like_dom_sf"/>
</dbReference>
<evidence type="ECO:0000313" key="2">
    <source>
        <dbReference type="EMBL" id="MBO8432328.1"/>
    </source>
</evidence>
<dbReference type="Proteomes" id="UP000823612">
    <property type="component" value="Unassembled WGS sequence"/>
</dbReference>
<dbReference type="Pfam" id="PF13470">
    <property type="entry name" value="PIN_3"/>
    <property type="match status" value="1"/>
</dbReference>
<feature type="domain" description="PIN" evidence="1">
    <location>
        <begin position="2"/>
        <end position="116"/>
    </location>
</feature>
<dbReference type="EMBL" id="JADIMZ010000049">
    <property type="protein sequence ID" value="MBO8432328.1"/>
    <property type="molecule type" value="Genomic_DNA"/>
</dbReference>
<name>A0A9D9DTE1_9BACT</name>
<organism evidence="2 3">
    <name type="scientific">Candidatus Pullibacteroides excrementavium</name>
    <dbReference type="NCBI Taxonomy" id="2840905"/>
    <lineage>
        <taxon>Bacteria</taxon>
        <taxon>Pseudomonadati</taxon>
        <taxon>Bacteroidota</taxon>
        <taxon>Bacteroidia</taxon>
        <taxon>Bacteroidales</taxon>
        <taxon>Candidatus Pullibacteroides</taxon>
    </lineage>
</organism>
<reference evidence="2" key="1">
    <citation type="submission" date="2020-10" db="EMBL/GenBank/DDBJ databases">
        <authorList>
            <person name="Gilroy R."/>
        </authorList>
    </citation>
    <scope>NUCLEOTIDE SEQUENCE</scope>
    <source>
        <strain evidence="2">2889</strain>
    </source>
</reference>
<dbReference type="SUPFAM" id="SSF88723">
    <property type="entry name" value="PIN domain-like"/>
    <property type="match status" value="1"/>
</dbReference>
<evidence type="ECO:0000313" key="3">
    <source>
        <dbReference type="Proteomes" id="UP000823612"/>
    </source>
</evidence>
<accession>A0A9D9DTE1</accession>
<gene>
    <name evidence="2" type="ORF">IAB08_03410</name>
</gene>
<protein>
    <submittedName>
        <fullName evidence="2">PIN domain-containing protein</fullName>
    </submittedName>
</protein>
<dbReference type="AlphaFoldDB" id="A0A9D9DTE1"/>
<sequence>MKVFLDTNVLIDYLNKREPFFAESSQIMDLCISRQVEGILSSLSIINAAYIMWKAYPENSLLFKILWLSEKFEICSIGQESIRRAAESRPFDFEDAVQYFAALQADSDIIVTRDVKGFAGFDMPVMTPAEFLARCAE</sequence>